<dbReference type="Proteomes" id="UP000299102">
    <property type="component" value="Unassembled WGS sequence"/>
</dbReference>
<evidence type="ECO:0000313" key="3">
    <source>
        <dbReference type="Proteomes" id="UP000299102"/>
    </source>
</evidence>
<comment type="caution">
    <text evidence="2">The sequence shown here is derived from an EMBL/GenBank/DDBJ whole genome shotgun (WGS) entry which is preliminary data.</text>
</comment>
<gene>
    <name evidence="2" type="ORF">EVAR_84807_1</name>
</gene>
<organism evidence="2 3">
    <name type="scientific">Eumeta variegata</name>
    <name type="common">Bagworm moth</name>
    <name type="synonym">Eumeta japonica</name>
    <dbReference type="NCBI Taxonomy" id="151549"/>
    <lineage>
        <taxon>Eukaryota</taxon>
        <taxon>Metazoa</taxon>
        <taxon>Ecdysozoa</taxon>
        <taxon>Arthropoda</taxon>
        <taxon>Hexapoda</taxon>
        <taxon>Insecta</taxon>
        <taxon>Pterygota</taxon>
        <taxon>Neoptera</taxon>
        <taxon>Endopterygota</taxon>
        <taxon>Lepidoptera</taxon>
        <taxon>Glossata</taxon>
        <taxon>Ditrysia</taxon>
        <taxon>Tineoidea</taxon>
        <taxon>Psychidae</taxon>
        <taxon>Oiketicinae</taxon>
        <taxon>Eumeta</taxon>
    </lineage>
</organism>
<dbReference type="EMBL" id="BGZK01000141">
    <property type="protein sequence ID" value="GBP22567.1"/>
    <property type="molecule type" value="Genomic_DNA"/>
</dbReference>
<dbReference type="AlphaFoldDB" id="A0A4C1U8X5"/>
<protein>
    <submittedName>
        <fullName evidence="2">Uncharacterized protein</fullName>
    </submittedName>
</protein>
<keyword evidence="3" id="KW-1185">Reference proteome</keyword>
<proteinExistence type="predicted"/>
<sequence length="119" mass="13058">MPQVGRGTKDSPGSSRTGAGLGDGSCTIYQWFEKSFVGRQLWLPQHQVKKAILFQSNIACESAIPLLNVERVAKPKLRIGTEIGNASGVETERRIWIRIRSATGFEIKNSTGSRIENGN</sequence>
<accession>A0A4C1U8X5</accession>
<evidence type="ECO:0000313" key="2">
    <source>
        <dbReference type="EMBL" id="GBP22567.1"/>
    </source>
</evidence>
<reference evidence="2 3" key="1">
    <citation type="journal article" date="2019" name="Commun. Biol.">
        <title>The bagworm genome reveals a unique fibroin gene that provides high tensile strength.</title>
        <authorList>
            <person name="Kono N."/>
            <person name="Nakamura H."/>
            <person name="Ohtoshi R."/>
            <person name="Tomita M."/>
            <person name="Numata K."/>
            <person name="Arakawa K."/>
        </authorList>
    </citation>
    <scope>NUCLEOTIDE SEQUENCE [LARGE SCALE GENOMIC DNA]</scope>
</reference>
<evidence type="ECO:0000256" key="1">
    <source>
        <dbReference type="SAM" id="MobiDB-lite"/>
    </source>
</evidence>
<feature type="region of interest" description="Disordered" evidence="1">
    <location>
        <begin position="1"/>
        <end position="23"/>
    </location>
</feature>
<name>A0A4C1U8X5_EUMVA</name>